<reference evidence="1" key="2">
    <citation type="journal article" date="2020" name="Nat. Commun.">
        <title>Large-scale genome sequencing of mycorrhizal fungi provides insights into the early evolution of symbiotic traits.</title>
        <authorList>
            <person name="Miyauchi S."/>
            <person name="Kiss E."/>
            <person name="Kuo A."/>
            <person name="Drula E."/>
            <person name="Kohler A."/>
            <person name="Sanchez-Garcia M."/>
            <person name="Morin E."/>
            <person name="Andreopoulos B."/>
            <person name="Barry K.W."/>
            <person name="Bonito G."/>
            <person name="Buee M."/>
            <person name="Carver A."/>
            <person name="Chen C."/>
            <person name="Cichocki N."/>
            <person name="Clum A."/>
            <person name="Culley D."/>
            <person name="Crous P.W."/>
            <person name="Fauchery L."/>
            <person name="Girlanda M."/>
            <person name="Hayes R.D."/>
            <person name="Keri Z."/>
            <person name="LaButti K."/>
            <person name="Lipzen A."/>
            <person name="Lombard V."/>
            <person name="Magnuson J."/>
            <person name="Maillard F."/>
            <person name="Murat C."/>
            <person name="Nolan M."/>
            <person name="Ohm R.A."/>
            <person name="Pangilinan J."/>
            <person name="Pereira M.F."/>
            <person name="Perotto S."/>
            <person name="Peter M."/>
            <person name="Pfister S."/>
            <person name="Riley R."/>
            <person name="Sitrit Y."/>
            <person name="Stielow J.B."/>
            <person name="Szollosi G."/>
            <person name="Zifcakova L."/>
            <person name="Stursova M."/>
            <person name="Spatafora J.W."/>
            <person name="Tedersoo L."/>
            <person name="Vaario L.M."/>
            <person name="Yamada A."/>
            <person name="Yan M."/>
            <person name="Wang P."/>
            <person name="Xu J."/>
            <person name="Bruns T."/>
            <person name="Baldrian P."/>
            <person name="Vilgalys R."/>
            <person name="Dunand C."/>
            <person name="Henrissat B."/>
            <person name="Grigoriev I.V."/>
            <person name="Hibbett D."/>
            <person name="Nagy L.G."/>
            <person name="Martin F.M."/>
        </authorList>
    </citation>
    <scope>NUCLEOTIDE SEQUENCE</scope>
    <source>
        <strain evidence="1">P2</strain>
    </source>
</reference>
<dbReference type="Proteomes" id="UP000886501">
    <property type="component" value="Unassembled WGS sequence"/>
</dbReference>
<proteinExistence type="predicted"/>
<dbReference type="EMBL" id="MU117969">
    <property type="protein sequence ID" value="KAF9652407.1"/>
    <property type="molecule type" value="Genomic_DNA"/>
</dbReference>
<evidence type="ECO:0000313" key="2">
    <source>
        <dbReference type="Proteomes" id="UP000886501"/>
    </source>
</evidence>
<name>A0ACB6ZS24_THEGA</name>
<evidence type="ECO:0000313" key="1">
    <source>
        <dbReference type="EMBL" id="KAF9652407.1"/>
    </source>
</evidence>
<comment type="caution">
    <text evidence="1">The sequence shown here is derived from an EMBL/GenBank/DDBJ whole genome shotgun (WGS) entry which is preliminary data.</text>
</comment>
<reference evidence="1" key="1">
    <citation type="submission" date="2019-10" db="EMBL/GenBank/DDBJ databases">
        <authorList>
            <consortium name="DOE Joint Genome Institute"/>
            <person name="Kuo A."/>
            <person name="Miyauchi S."/>
            <person name="Kiss E."/>
            <person name="Drula E."/>
            <person name="Kohler A."/>
            <person name="Sanchez-Garcia M."/>
            <person name="Andreopoulos B."/>
            <person name="Barry K.W."/>
            <person name="Bonito G."/>
            <person name="Buee M."/>
            <person name="Carver A."/>
            <person name="Chen C."/>
            <person name="Cichocki N."/>
            <person name="Clum A."/>
            <person name="Culley D."/>
            <person name="Crous P.W."/>
            <person name="Fauchery L."/>
            <person name="Girlanda M."/>
            <person name="Hayes R."/>
            <person name="Keri Z."/>
            <person name="Labutti K."/>
            <person name="Lipzen A."/>
            <person name="Lombard V."/>
            <person name="Magnuson J."/>
            <person name="Maillard F."/>
            <person name="Morin E."/>
            <person name="Murat C."/>
            <person name="Nolan M."/>
            <person name="Ohm R."/>
            <person name="Pangilinan J."/>
            <person name="Pereira M."/>
            <person name="Perotto S."/>
            <person name="Peter M."/>
            <person name="Riley R."/>
            <person name="Sitrit Y."/>
            <person name="Stielow B."/>
            <person name="Szollosi G."/>
            <person name="Zifcakova L."/>
            <person name="Stursova M."/>
            <person name="Spatafora J.W."/>
            <person name="Tedersoo L."/>
            <person name="Vaario L.-M."/>
            <person name="Yamada A."/>
            <person name="Yan M."/>
            <person name="Wang P."/>
            <person name="Xu J."/>
            <person name="Bruns T."/>
            <person name="Baldrian P."/>
            <person name="Vilgalys R."/>
            <person name="Henrissat B."/>
            <person name="Grigoriev I.V."/>
            <person name="Hibbett D."/>
            <person name="Nagy L.G."/>
            <person name="Martin F.M."/>
        </authorList>
    </citation>
    <scope>NUCLEOTIDE SEQUENCE</scope>
    <source>
        <strain evidence="1">P2</strain>
    </source>
</reference>
<sequence>MVLTVHHLDDSRSQRILWLLEELQVPYEVKLYQRDAEHCAPKELKNAHFVEYLVARHGQKRSQLSEAARIDDSYCNVCVQCVRFCEQIVVPVIHYSEGSLMPTLVFKLIFSMIPAKAPILLQPFLKGIFDALNNRLTLPRLRIHADFIEAHLNKSKSPWFAGGGEPTGADFMMSFPLELWYKDDPSLLGPKTQEFIKLLQERPAYKKVGLPVTLFPTD</sequence>
<keyword evidence="2" id="KW-1185">Reference proteome</keyword>
<accession>A0ACB6ZS24</accession>
<gene>
    <name evidence="1" type="ORF">BDM02DRAFT_3183792</name>
</gene>
<organism evidence="1 2">
    <name type="scientific">Thelephora ganbajun</name>
    <name type="common">Ganba fungus</name>
    <dbReference type="NCBI Taxonomy" id="370292"/>
    <lineage>
        <taxon>Eukaryota</taxon>
        <taxon>Fungi</taxon>
        <taxon>Dikarya</taxon>
        <taxon>Basidiomycota</taxon>
        <taxon>Agaricomycotina</taxon>
        <taxon>Agaricomycetes</taxon>
        <taxon>Thelephorales</taxon>
        <taxon>Thelephoraceae</taxon>
        <taxon>Thelephora</taxon>
    </lineage>
</organism>
<protein>
    <submittedName>
        <fullName evidence="1">Uncharacterized protein</fullName>
    </submittedName>
</protein>